<dbReference type="InterPro" id="IPR046342">
    <property type="entry name" value="CBS_dom_sf"/>
</dbReference>
<keyword evidence="2 4" id="KW-0472">Membrane</keyword>
<keyword evidence="8" id="KW-1185">Reference proteome</keyword>
<dbReference type="GO" id="GO:0016020">
    <property type="term" value="C:membrane"/>
    <property type="evidence" value="ECO:0007669"/>
    <property type="project" value="UniProtKB-UniRule"/>
</dbReference>
<sequence>MKIALLSTLISLLLACSSGSSPHVRRRENNPNSAVGRSDGSMVLQIGNGIDEENNNLTMITLQPHMPNAGAVSKKVIDFFSNDASTTYSFEFVDDEDVIKIHRMPTSDTTTTTTTKYSRKLLETQESEETENTTSIFLLTNIFLVFLCVLTAAMAAGLTMGLLSLDPLSLEIKRRTSTSVEERKWSSTLLPLLLGHSKRHRLMVSLLLMNAIANEALPLFLDELLGGYGKYASILVSVTLVLFFGEIVPSAFFTGPNQVEVSAKLVPLVKVVMAVLTPVAVPIAKLLDRVLHHGDDEDDVEEDVTEGNYMNRGELGALVRIQYEAQLADHRRRKQANQKLLRTLPVHSSSRRDHSNLSTQSSTDSSQRHTHHSIREIAKEITLANNAKPTLKKMLSIHEDEITMIEGALAMTVKVAADVCTPLRRVYALPSDTILDEETCVSIWSRGFSRIPIYDSPPDGEEALDSATNNGGNNVSGIMGVLLSRQLIVINPNEERPLATVPLVLPPCIHVSMHLVDLINMFQAAGGRGKGGLHLAIVCARPEIASDALERGESIPKEAGVVGIVTLEDVVEELLQEEIYDEVDRDLELSQWAVTKWKKFVKRKRSSRSNAVAAVTEATPLIS</sequence>
<dbReference type="EMBL" id="JATAAI010000002">
    <property type="protein sequence ID" value="KAK1747649.1"/>
    <property type="molecule type" value="Genomic_DNA"/>
</dbReference>
<evidence type="ECO:0000256" key="2">
    <source>
        <dbReference type="PROSITE-ProRule" id="PRU01193"/>
    </source>
</evidence>
<feature type="domain" description="CNNM transmembrane" evidence="6">
    <location>
        <begin position="134"/>
        <end position="319"/>
    </location>
</feature>
<accession>A0AAD8YLC7</accession>
<feature type="compositionally biased region" description="Low complexity" evidence="3">
    <location>
        <begin position="356"/>
        <end position="365"/>
    </location>
</feature>
<dbReference type="AlphaFoldDB" id="A0AAD8YLC7"/>
<dbReference type="Proteomes" id="UP001224775">
    <property type="component" value="Unassembled WGS sequence"/>
</dbReference>
<evidence type="ECO:0000256" key="4">
    <source>
        <dbReference type="SAM" id="Phobius"/>
    </source>
</evidence>
<dbReference type="GO" id="GO:0030026">
    <property type="term" value="P:intracellular manganese ion homeostasis"/>
    <property type="evidence" value="ECO:0007669"/>
    <property type="project" value="TreeGrafter"/>
</dbReference>
<gene>
    <name evidence="7" type="ORF">QTG54_001612</name>
</gene>
<feature type="chain" id="PRO_5042018587" evidence="5">
    <location>
        <begin position="20"/>
        <end position="623"/>
    </location>
</feature>
<evidence type="ECO:0000313" key="8">
    <source>
        <dbReference type="Proteomes" id="UP001224775"/>
    </source>
</evidence>
<evidence type="ECO:0000256" key="1">
    <source>
        <dbReference type="ARBA" id="ARBA00022737"/>
    </source>
</evidence>
<keyword evidence="1" id="KW-0677">Repeat</keyword>
<feature type="transmembrane region" description="Helical" evidence="4">
    <location>
        <begin position="265"/>
        <end position="284"/>
    </location>
</feature>
<dbReference type="Pfam" id="PF01595">
    <property type="entry name" value="CNNM"/>
    <property type="match status" value="1"/>
</dbReference>
<reference evidence="7" key="1">
    <citation type="submission" date="2023-06" db="EMBL/GenBank/DDBJ databases">
        <title>Survivors Of The Sea: Transcriptome response of Skeletonema marinoi to long-term dormancy.</title>
        <authorList>
            <person name="Pinder M.I.M."/>
            <person name="Kourtchenko O."/>
            <person name="Robertson E.K."/>
            <person name="Larsson T."/>
            <person name="Maumus F."/>
            <person name="Osuna-Cruz C.M."/>
            <person name="Vancaester E."/>
            <person name="Stenow R."/>
            <person name="Vandepoele K."/>
            <person name="Ploug H."/>
            <person name="Bruchert V."/>
            <person name="Godhe A."/>
            <person name="Topel M."/>
        </authorList>
    </citation>
    <scope>NUCLEOTIDE SEQUENCE</scope>
    <source>
        <strain evidence="7">R05AC</strain>
    </source>
</reference>
<keyword evidence="2 4" id="KW-0812">Transmembrane</keyword>
<dbReference type="Gene3D" id="3.10.580.10">
    <property type="entry name" value="CBS-domain"/>
    <property type="match status" value="1"/>
</dbReference>
<feature type="signal peptide" evidence="5">
    <location>
        <begin position="1"/>
        <end position="19"/>
    </location>
</feature>
<protein>
    <submittedName>
        <fullName evidence="7">CNNM family metal transporter</fullName>
    </submittedName>
</protein>
<feature type="region of interest" description="Disordered" evidence="3">
    <location>
        <begin position="341"/>
        <end position="372"/>
    </location>
</feature>
<organism evidence="7 8">
    <name type="scientific">Skeletonema marinoi</name>
    <dbReference type="NCBI Taxonomy" id="267567"/>
    <lineage>
        <taxon>Eukaryota</taxon>
        <taxon>Sar</taxon>
        <taxon>Stramenopiles</taxon>
        <taxon>Ochrophyta</taxon>
        <taxon>Bacillariophyta</taxon>
        <taxon>Coscinodiscophyceae</taxon>
        <taxon>Thalassiosirophycidae</taxon>
        <taxon>Thalassiosirales</taxon>
        <taxon>Skeletonemataceae</taxon>
        <taxon>Skeletonema</taxon>
        <taxon>Skeletonema marinoi-dohrnii complex</taxon>
    </lineage>
</organism>
<name>A0AAD8YLC7_9STRA</name>
<feature type="region of interest" description="Disordered" evidence="3">
    <location>
        <begin position="20"/>
        <end position="40"/>
    </location>
</feature>
<evidence type="ECO:0000259" key="6">
    <source>
        <dbReference type="PROSITE" id="PS51846"/>
    </source>
</evidence>
<dbReference type="SUPFAM" id="SSF54631">
    <property type="entry name" value="CBS-domain pair"/>
    <property type="match status" value="1"/>
</dbReference>
<proteinExistence type="predicted"/>
<feature type="transmembrane region" description="Helical" evidence="4">
    <location>
        <begin position="202"/>
        <end position="221"/>
    </location>
</feature>
<dbReference type="PROSITE" id="PS51257">
    <property type="entry name" value="PROKAR_LIPOPROTEIN"/>
    <property type="match status" value="1"/>
</dbReference>
<evidence type="ECO:0000256" key="3">
    <source>
        <dbReference type="SAM" id="MobiDB-lite"/>
    </source>
</evidence>
<dbReference type="PANTHER" id="PTHR12064">
    <property type="entry name" value="METAL TRANSPORTER CNNM"/>
    <property type="match status" value="1"/>
</dbReference>
<feature type="transmembrane region" description="Helical" evidence="4">
    <location>
        <begin position="233"/>
        <end position="253"/>
    </location>
</feature>
<dbReference type="PANTHER" id="PTHR12064:SF97">
    <property type="entry name" value="METAL TRANSPORTER CNNM-5"/>
    <property type="match status" value="1"/>
</dbReference>
<dbReference type="GO" id="GO:0005737">
    <property type="term" value="C:cytoplasm"/>
    <property type="evidence" value="ECO:0007669"/>
    <property type="project" value="TreeGrafter"/>
</dbReference>
<dbReference type="InterPro" id="IPR002550">
    <property type="entry name" value="CNNM"/>
</dbReference>
<keyword evidence="2 4" id="KW-1133">Transmembrane helix</keyword>
<dbReference type="InterPro" id="IPR045095">
    <property type="entry name" value="ACDP"/>
</dbReference>
<dbReference type="GO" id="GO:0010960">
    <property type="term" value="P:magnesium ion homeostasis"/>
    <property type="evidence" value="ECO:0007669"/>
    <property type="project" value="InterPro"/>
</dbReference>
<dbReference type="PROSITE" id="PS51846">
    <property type="entry name" value="CNNM"/>
    <property type="match status" value="1"/>
</dbReference>
<keyword evidence="5" id="KW-0732">Signal</keyword>
<evidence type="ECO:0000256" key="5">
    <source>
        <dbReference type="SAM" id="SignalP"/>
    </source>
</evidence>
<comment type="caution">
    <text evidence="7">The sequence shown here is derived from an EMBL/GenBank/DDBJ whole genome shotgun (WGS) entry which is preliminary data.</text>
</comment>
<feature type="transmembrane region" description="Helical" evidence="4">
    <location>
        <begin position="142"/>
        <end position="165"/>
    </location>
</feature>
<evidence type="ECO:0000313" key="7">
    <source>
        <dbReference type="EMBL" id="KAK1747649.1"/>
    </source>
</evidence>